<accession>A0AAX2EJQ4</accession>
<dbReference type="AlphaFoldDB" id="A0AAX2EJQ4"/>
<keyword evidence="1" id="KW-1133">Transmembrane helix</keyword>
<sequence>MDQDQIKQALLELIVSDTRKGRKWFFPKNVDNQYKIFMNMTFKELALFVLPSLLLSGGIAFIPPYSSTFFWFIKSFLIVFILVIPVFYVNYRPVKFRENLRAKDFIKEILDFRKKKKMYFVRPKDRSLIK</sequence>
<proteinExistence type="predicted"/>
<dbReference type="Proteomes" id="UP000199735">
    <property type="component" value="Unassembled WGS sequence"/>
</dbReference>
<dbReference type="EMBL" id="FOCD01000006">
    <property type="protein sequence ID" value="SEO07259.1"/>
    <property type="molecule type" value="Genomic_DNA"/>
</dbReference>
<evidence type="ECO:0000256" key="1">
    <source>
        <dbReference type="SAM" id="Phobius"/>
    </source>
</evidence>
<organism evidence="2 3">
    <name type="scientific">Terribacillus saccharophilus</name>
    <dbReference type="NCBI Taxonomy" id="361277"/>
    <lineage>
        <taxon>Bacteria</taxon>
        <taxon>Bacillati</taxon>
        <taxon>Bacillota</taxon>
        <taxon>Bacilli</taxon>
        <taxon>Bacillales</taxon>
        <taxon>Bacillaceae</taxon>
        <taxon>Terribacillus</taxon>
    </lineage>
</organism>
<evidence type="ECO:0000313" key="3">
    <source>
        <dbReference type="Proteomes" id="UP000199735"/>
    </source>
</evidence>
<evidence type="ECO:0000313" key="2">
    <source>
        <dbReference type="EMBL" id="SEO07259.1"/>
    </source>
</evidence>
<keyword evidence="1" id="KW-0472">Membrane</keyword>
<evidence type="ECO:0008006" key="4">
    <source>
        <dbReference type="Google" id="ProtNLM"/>
    </source>
</evidence>
<keyword evidence="1" id="KW-0812">Transmembrane</keyword>
<protein>
    <recommendedName>
        <fullName evidence="4">Conjugal transfer protein</fullName>
    </recommendedName>
</protein>
<feature type="transmembrane region" description="Helical" evidence="1">
    <location>
        <begin position="69"/>
        <end position="91"/>
    </location>
</feature>
<name>A0AAX2EJQ4_9BACI</name>
<feature type="transmembrane region" description="Helical" evidence="1">
    <location>
        <begin position="45"/>
        <end position="63"/>
    </location>
</feature>
<dbReference type="RefSeq" id="WP_093881524.1">
    <property type="nucleotide sequence ID" value="NZ_FOCD01000006.1"/>
</dbReference>
<comment type="caution">
    <text evidence="2">The sequence shown here is derived from an EMBL/GenBank/DDBJ whole genome shotgun (WGS) entry which is preliminary data.</text>
</comment>
<reference evidence="2 3" key="1">
    <citation type="submission" date="2016-10" db="EMBL/GenBank/DDBJ databases">
        <authorList>
            <person name="Varghese N."/>
            <person name="Submissions S."/>
        </authorList>
    </citation>
    <scope>NUCLEOTIDE SEQUENCE [LARGE SCALE GENOMIC DNA]</scope>
    <source>
        <strain evidence="2 3">DSM 21619</strain>
    </source>
</reference>
<gene>
    <name evidence="2" type="ORF">SAMN04489762_3416</name>
</gene>